<proteinExistence type="predicted"/>
<accession>E6PPY8</accession>
<reference evidence="1" key="1">
    <citation type="submission" date="2009-10" db="EMBL/GenBank/DDBJ databases">
        <title>Diversity of trophic interactions inside an arsenic-rich microbial ecosystem.</title>
        <authorList>
            <person name="Bertin P.N."/>
            <person name="Heinrich-Salmeron A."/>
            <person name="Pelletier E."/>
            <person name="Goulhen-Chollet F."/>
            <person name="Arsene-Ploetze F."/>
            <person name="Gallien S."/>
            <person name="Calteau A."/>
            <person name="Vallenet D."/>
            <person name="Casiot C."/>
            <person name="Chane-Woon-Ming B."/>
            <person name="Giloteaux L."/>
            <person name="Barakat M."/>
            <person name="Bonnefoy V."/>
            <person name="Bruneel O."/>
            <person name="Chandler M."/>
            <person name="Cleiss J."/>
            <person name="Duran R."/>
            <person name="Elbaz-Poulichet F."/>
            <person name="Fonknechten N."/>
            <person name="Lauga B."/>
            <person name="Mornico D."/>
            <person name="Ortet P."/>
            <person name="Schaeffer C."/>
            <person name="Siguier P."/>
            <person name="Alexander Thil Smith A."/>
            <person name="Van Dorsselaer A."/>
            <person name="Weissenbach J."/>
            <person name="Medigue C."/>
            <person name="Le Paslier D."/>
        </authorList>
    </citation>
    <scope>NUCLEOTIDE SEQUENCE</scope>
</reference>
<gene>
    <name evidence="1" type="ORF">CARN2_1601</name>
</gene>
<sequence>METTLSSFSGDFSPNDGYLVQLLSFLGKTERFQAALT</sequence>
<dbReference type="AlphaFoldDB" id="E6PPY8"/>
<organism evidence="1">
    <name type="scientific">mine drainage metagenome</name>
    <dbReference type="NCBI Taxonomy" id="410659"/>
    <lineage>
        <taxon>unclassified sequences</taxon>
        <taxon>metagenomes</taxon>
        <taxon>ecological metagenomes</taxon>
    </lineage>
</organism>
<comment type="caution">
    <text evidence="1">The sequence shown here is derived from an EMBL/GenBank/DDBJ whole genome shotgun (WGS) entry which is preliminary data.</text>
</comment>
<name>E6PPY8_9ZZZZ</name>
<evidence type="ECO:0000313" key="1">
    <source>
        <dbReference type="EMBL" id="CBH96991.1"/>
    </source>
</evidence>
<protein>
    <submittedName>
        <fullName evidence="1">Uncharacterized protein</fullName>
    </submittedName>
</protein>
<dbReference type="EMBL" id="CABM01000039">
    <property type="protein sequence ID" value="CBH96991.1"/>
    <property type="molecule type" value="Genomic_DNA"/>
</dbReference>